<dbReference type="PANTHER" id="PTHR48100">
    <property type="entry name" value="BROAD-SPECIFICITY PHOSPHATASE YOR283W-RELATED"/>
    <property type="match status" value="1"/>
</dbReference>
<sequence length="279" mass="31939">MSYAYEYIPDLFNLTTWDADIEARFGLACSGWHEFRQRVDELQRSCGPGERIKVMYTARHGEAEHNILWRRFGMPDTDEVHLRHPITDPELTGVGREQATNLAHALRRESAAGMPLPTRWYTSPMRRPGETVGLTWGWLYGKGENDLHAQGILIRSKDLGHGVRAEVVEEIREHLHVHRCDERLSKSELMKLFPSFVWPDTMPDKDTVWHPTGRETEEEMVARACEGLRIIMDSAGDDVYISMTAHSGVLRAVYKNLGVPPRRLGTGEMNILVLRVRKV</sequence>
<dbReference type="GO" id="GO:0016791">
    <property type="term" value="F:phosphatase activity"/>
    <property type="evidence" value="ECO:0007669"/>
    <property type="project" value="TreeGrafter"/>
</dbReference>
<dbReference type="InterPro" id="IPR029033">
    <property type="entry name" value="His_PPase_superfam"/>
</dbReference>
<evidence type="ECO:0000313" key="1">
    <source>
        <dbReference type="EMBL" id="KLT42055.1"/>
    </source>
</evidence>
<dbReference type="Gene3D" id="3.40.50.1240">
    <property type="entry name" value="Phosphoglycerate mutase-like"/>
    <property type="match status" value="1"/>
</dbReference>
<dbReference type="CDD" id="cd07040">
    <property type="entry name" value="HP"/>
    <property type="match status" value="1"/>
</dbReference>
<dbReference type="GO" id="GO:0005737">
    <property type="term" value="C:cytoplasm"/>
    <property type="evidence" value="ECO:0007669"/>
    <property type="project" value="TreeGrafter"/>
</dbReference>
<keyword evidence="2" id="KW-1185">Reference proteome</keyword>
<dbReference type="SUPFAM" id="SSF53254">
    <property type="entry name" value="Phosphoglycerate mutase-like"/>
    <property type="match status" value="1"/>
</dbReference>
<gene>
    <name evidence="1" type="ORF">CC85DRAFT_260853</name>
</gene>
<dbReference type="PANTHER" id="PTHR48100:SF1">
    <property type="entry name" value="HISTIDINE PHOSPHATASE FAMILY PROTEIN-RELATED"/>
    <property type="match status" value="1"/>
</dbReference>
<dbReference type="GeneID" id="28981453"/>
<dbReference type="SMART" id="SM00855">
    <property type="entry name" value="PGAM"/>
    <property type="match status" value="1"/>
</dbReference>
<reference evidence="1 2" key="1">
    <citation type="submission" date="2015-03" db="EMBL/GenBank/DDBJ databases">
        <title>Genomics and transcriptomics of the oil-accumulating basidiomycete yeast T. oleaginosus allow insights into substrate utilization and the diverse evolutionary trajectories of mating systems in fungi.</title>
        <authorList>
            <consortium name="DOE Joint Genome Institute"/>
            <person name="Kourist R."/>
            <person name="Kracht O."/>
            <person name="Bracharz F."/>
            <person name="Lipzen A."/>
            <person name="Nolan M."/>
            <person name="Ohm R."/>
            <person name="Grigoriev I."/>
            <person name="Sun S."/>
            <person name="Heitman J."/>
            <person name="Bruck T."/>
            <person name="Nowrousian M."/>
        </authorList>
    </citation>
    <scope>NUCLEOTIDE SEQUENCE [LARGE SCALE GENOMIC DNA]</scope>
    <source>
        <strain evidence="1 2">IBC0246</strain>
    </source>
</reference>
<dbReference type="Pfam" id="PF00300">
    <property type="entry name" value="His_Phos_1"/>
    <property type="match status" value="1"/>
</dbReference>
<protein>
    <recommendedName>
        <fullName evidence="3">Phosphoglycerate mutase-like protein</fullName>
    </recommendedName>
</protein>
<dbReference type="EMBL" id="KQ087209">
    <property type="protein sequence ID" value="KLT42055.1"/>
    <property type="molecule type" value="Genomic_DNA"/>
</dbReference>
<dbReference type="InterPro" id="IPR050275">
    <property type="entry name" value="PGM_Phosphatase"/>
</dbReference>
<proteinExistence type="predicted"/>
<accession>A0A0J0XLS9</accession>
<name>A0A0J0XLS9_9TREE</name>
<organism evidence="1 2">
    <name type="scientific">Cutaneotrichosporon oleaginosum</name>
    <dbReference type="NCBI Taxonomy" id="879819"/>
    <lineage>
        <taxon>Eukaryota</taxon>
        <taxon>Fungi</taxon>
        <taxon>Dikarya</taxon>
        <taxon>Basidiomycota</taxon>
        <taxon>Agaricomycotina</taxon>
        <taxon>Tremellomycetes</taxon>
        <taxon>Trichosporonales</taxon>
        <taxon>Trichosporonaceae</taxon>
        <taxon>Cutaneotrichosporon</taxon>
    </lineage>
</organism>
<evidence type="ECO:0000313" key="2">
    <source>
        <dbReference type="Proteomes" id="UP000053611"/>
    </source>
</evidence>
<dbReference type="InterPro" id="IPR013078">
    <property type="entry name" value="His_Pase_superF_clade-1"/>
</dbReference>
<dbReference type="AlphaFoldDB" id="A0A0J0XLS9"/>
<dbReference type="OrthoDB" id="496981at2759"/>
<evidence type="ECO:0008006" key="3">
    <source>
        <dbReference type="Google" id="ProtNLM"/>
    </source>
</evidence>
<dbReference type="Proteomes" id="UP000053611">
    <property type="component" value="Unassembled WGS sequence"/>
</dbReference>
<dbReference type="RefSeq" id="XP_018278546.1">
    <property type="nucleotide sequence ID" value="XM_018420850.1"/>
</dbReference>